<evidence type="ECO:0000313" key="2">
    <source>
        <dbReference type="EMBL" id="TXB65142.1"/>
    </source>
</evidence>
<dbReference type="Proteomes" id="UP000321721">
    <property type="component" value="Unassembled WGS sequence"/>
</dbReference>
<keyword evidence="1" id="KW-0175">Coiled coil</keyword>
<name>A0A5C6RUS5_9FLAO</name>
<dbReference type="EMBL" id="VOOS01000003">
    <property type="protein sequence ID" value="TXB65142.1"/>
    <property type="molecule type" value="Genomic_DNA"/>
</dbReference>
<keyword evidence="3" id="KW-1185">Reference proteome</keyword>
<protein>
    <submittedName>
        <fullName evidence="2">Uncharacterized protein</fullName>
    </submittedName>
</protein>
<accession>A0A5C6RUS5</accession>
<feature type="coiled-coil region" evidence="1">
    <location>
        <begin position="78"/>
        <end position="108"/>
    </location>
</feature>
<organism evidence="2 3">
    <name type="scientific">Vicingus serpentipes</name>
    <dbReference type="NCBI Taxonomy" id="1926625"/>
    <lineage>
        <taxon>Bacteria</taxon>
        <taxon>Pseudomonadati</taxon>
        <taxon>Bacteroidota</taxon>
        <taxon>Flavobacteriia</taxon>
        <taxon>Flavobacteriales</taxon>
        <taxon>Vicingaceae</taxon>
        <taxon>Vicingus</taxon>
    </lineage>
</organism>
<proteinExistence type="predicted"/>
<reference evidence="2 3" key="1">
    <citation type="submission" date="2019-08" db="EMBL/GenBank/DDBJ databases">
        <title>Genome of Vicingus serpentipes NCIMB 15042.</title>
        <authorList>
            <person name="Bowman J.P."/>
        </authorList>
    </citation>
    <scope>NUCLEOTIDE SEQUENCE [LARGE SCALE GENOMIC DNA]</scope>
    <source>
        <strain evidence="2 3">NCIMB 15042</strain>
    </source>
</reference>
<evidence type="ECO:0000313" key="3">
    <source>
        <dbReference type="Proteomes" id="UP000321721"/>
    </source>
</evidence>
<dbReference type="AlphaFoldDB" id="A0A5C6RUS5"/>
<comment type="caution">
    <text evidence="2">The sequence shown here is derived from an EMBL/GenBank/DDBJ whole genome shotgun (WGS) entry which is preliminary data.</text>
</comment>
<dbReference type="RefSeq" id="WP_147099912.1">
    <property type="nucleotide sequence ID" value="NZ_VOOS01000003.1"/>
</dbReference>
<gene>
    <name evidence="2" type="ORF">FRY74_06860</name>
</gene>
<sequence length="361" mass="41944">MKFNKGISMIIIIGLTSFSLLGQSLNTLSNEELEVKKKEAVASENFDLANQIKAEQNARKSIDDKLIEKNEELKTTIANEDFEKAEQLKKEIALLEEDKAKLIELEEDRKIAIFEERYTDVIDFERKISNLKAGIRDEEVAINNNTQNLDEVTKQLLQMPPADFAKSHREKQKEMLLAKNESHKQDLINKPYNTKIVGSFHFGFKRIKPDVSVTSPYYDESEMILNYHLSNSRWWINKYIAGGTFFDFAFGDYFSYNLGGQMTAYGDFDSFFVPYASLGLGFGYREENYDIKTSKSTQEEGNYIPFIFRLGANVFFNKQRSLGIKTEFAYYTNNVHIPRFNIGLVWTRMKRKDNTWIQNKK</sequence>
<evidence type="ECO:0000256" key="1">
    <source>
        <dbReference type="SAM" id="Coils"/>
    </source>
</evidence>